<feature type="transmembrane region" description="Helical" evidence="6">
    <location>
        <begin position="361"/>
        <end position="380"/>
    </location>
</feature>
<dbReference type="PANTHER" id="PTHR31218">
    <property type="entry name" value="WAT1-RELATED PROTEIN"/>
    <property type="match status" value="1"/>
</dbReference>
<dbReference type="Proteomes" id="UP000051952">
    <property type="component" value="Unassembled WGS sequence"/>
</dbReference>
<dbReference type="GO" id="GO:0016020">
    <property type="term" value="C:membrane"/>
    <property type="evidence" value="ECO:0007669"/>
    <property type="project" value="UniProtKB-SubCell"/>
</dbReference>
<feature type="transmembrane region" description="Helical" evidence="6">
    <location>
        <begin position="83"/>
        <end position="103"/>
    </location>
</feature>
<evidence type="ECO:0000259" key="7">
    <source>
        <dbReference type="Pfam" id="PF00892"/>
    </source>
</evidence>
<feature type="transmembrane region" description="Helical" evidence="6">
    <location>
        <begin position="255"/>
        <end position="273"/>
    </location>
</feature>
<evidence type="ECO:0000256" key="1">
    <source>
        <dbReference type="ARBA" id="ARBA00004141"/>
    </source>
</evidence>
<sequence length="578" mass="61178">MSSPNITTSAERSFQSAIRPITVSSSPIADAPPTVPATLSSPVVSPRISSLEQRITVAEATTTTAGSPSLPPRAPPRALHSHIALAASQVIFAASMTIVRSAFIDSNEVSPIVIIAARLLLSLAAFAVIHFGRMYKKRRQAIIVSPTAKCSQENETRRNTATIDRGEDGLASSTSDYPKHLSEKNGDNGDNGIPTSSPSSSSEINDTASVASADEFHDLSRSMKLRCVALGIAGGTINMLCASTGVKYANAITSGAFQCAIPPLTCFMAFLFCNETLSLAKILALIFAVVGNMVMVQVWCVFTVSEACGNANSQEEASSTEYYIGCLFLLANVTAYSAYLVFQRPVVKVLPKSEFLFRTYLYGFVGMLIVVVCRIDLVWHQLTTPGIITREVLIAIGFAGLVNSTFAYYLVSVGISGVSPAAAAIYFCLQPLFVCIFSTIFLGEGISLVQGGGGVLIIAGLLMSAAPNLPGPRQCCNKGSTVEEDDGELEVSKKSDILRIGGQQISGLLRGGAAHENVVMLKPSTYESPRNNEENVELGSAVTATAIMSTSVHDNDPEHPHHLHHDGAVSYASGSLST</sequence>
<feature type="region of interest" description="Disordered" evidence="5">
    <location>
        <begin position="551"/>
        <end position="578"/>
    </location>
</feature>
<feature type="transmembrane region" description="Helical" evidence="6">
    <location>
        <begin position="392"/>
        <end position="411"/>
    </location>
</feature>
<gene>
    <name evidence="8" type="ORF">BSAL_83200</name>
</gene>
<dbReference type="OrthoDB" id="1728340at2759"/>
<feature type="transmembrane region" description="Helical" evidence="6">
    <location>
        <begin position="109"/>
        <end position="129"/>
    </location>
</feature>
<feature type="region of interest" description="Disordered" evidence="5">
    <location>
        <begin position="148"/>
        <end position="205"/>
    </location>
</feature>
<keyword evidence="4 6" id="KW-0472">Membrane</keyword>
<accession>A0A0S4J2V6</accession>
<feature type="compositionally biased region" description="Basic and acidic residues" evidence="5">
    <location>
        <begin position="152"/>
        <end position="168"/>
    </location>
</feature>
<dbReference type="InterPro" id="IPR030184">
    <property type="entry name" value="WAT1-related"/>
</dbReference>
<keyword evidence="3 6" id="KW-1133">Transmembrane helix</keyword>
<evidence type="ECO:0000313" key="8">
    <source>
        <dbReference type="EMBL" id="CUG68674.1"/>
    </source>
</evidence>
<evidence type="ECO:0000313" key="9">
    <source>
        <dbReference type="Proteomes" id="UP000051952"/>
    </source>
</evidence>
<feature type="transmembrane region" description="Helical" evidence="6">
    <location>
        <begin position="322"/>
        <end position="341"/>
    </location>
</feature>
<reference evidence="9" key="1">
    <citation type="submission" date="2015-09" db="EMBL/GenBank/DDBJ databases">
        <authorList>
            <consortium name="Pathogen Informatics"/>
        </authorList>
    </citation>
    <scope>NUCLEOTIDE SEQUENCE [LARGE SCALE GENOMIC DNA]</scope>
    <source>
        <strain evidence="9">Lake Konstanz</strain>
    </source>
</reference>
<dbReference type="InterPro" id="IPR000620">
    <property type="entry name" value="EamA_dom"/>
</dbReference>
<keyword evidence="2 6" id="KW-0812">Transmembrane</keyword>
<organism evidence="8 9">
    <name type="scientific">Bodo saltans</name>
    <name type="common">Flagellated protozoan</name>
    <dbReference type="NCBI Taxonomy" id="75058"/>
    <lineage>
        <taxon>Eukaryota</taxon>
        <taxon>Discoba</taxon>
        <taxon>Euglenozoa</taxon>
        <taxon>Kinetoplastea</taxon>
        <taxon>Metakinetoplastina</taxon>
        <taxon>Eubodonida</taxon>
        <taxon>Bodonidae</taxon>
        <taxon>Bodo</taxon>
    </lineage>
</organism>
<dbReference type="OMA" id="TALMSYY"/>
<evidence type="ECO:0000256" key="4">
    <source>
        <dbReference type="ARBA" id="ARBA00023136"/>
    </source>
</evidence>
<name>A0A0S4J2V6_BODSA</name>
<dbReference type="VEuPathDB" id="TriTrypDB:BSAL_83200"/>
<evidence type="ECO:0000256" key="5">
    <source>
        <dbReference type="SAM" id="MobiDB-lite"/>
    </source>
</evidence>
<feature type="domain" description="EamA" evidence="7">
    <location>
        <begin position="324"/>
        <end position="464"/>
    </location>
</feature>
<feature type="transmembrane region" description="Helical" evidence="6">
    <location>
        <begin position="227"/>
        <end position="249"/>
    </location>
</feature>
<feature type="domain" description="EamA" evidence="7">
    <location>
        <begin position="220"/>
        <end position="296"/>
    </location>
</feature>
<dbReference type="Pfam" id="PF00892">
    <property type="entry name" value="EamA"/>
    <property type="match status" value="2"/>
</dbReference>
<evidence type="ECO:0000256" key="3">
    <source>
        <dbReference type="ARBA" id="ARBA00022989"/>
    </source>
</evidence>
<proteinExistence type="predicted"/>
<evidence type="ECO:0000256" key="2">
    <source>
        <dbReference type="ARBA" id="ARBA00022692"/>
    </source>
</evidence>
<dbReference type="SUPFAM" id="SSF103481">
    <property type="entry name" value="Multidrug resistance efflux transporter EmrE"/>
    <property type="match status" value="2"/>
</dbReference>
<protein>
    <submittedName>
        <fullName evidence="8">Transmembrane protein, putative</fullName>
    </submittedName>
</protein>
<dbReference type="EMBL" id="CYKH01000931">
    <property type="protein sequence ID" value="CUG68674.1"/>
    <property type="molecule type" value="Genomic_DNA"/>
</dbReference>
<feature type="transmembrane region" description="Helical" evidence="6">
    <location>
        <begin position="282"/>
        <end position="302"/>
    </location>
</feature>
<dbReference type="AlphaFoldDB" id="A0A0S4J2V6"/>
<dbReference type="InterPro" id="IPR037185">
    <property type="entry name" value="EmrE-like"/>
</dbReference>
<comment type="subcellular location">
    <subcellularLocation>
        <location evidence="1">Membrane</location>
        <topology evidence="1">Multi-pass membrane protein</topology>
    </subcellularLocation>
</comment>
<feature type="transmembrane region" description="Helical" evidence="6">
    <location>
        <begin position="448"/>
        <end position="469"/>
    </location>
</feature>
<evidence type="ECO:0000256" key="6">
    <source>
        <dbReference type="SAM" id="Phobius"/>
    </source>
</evidence>
<dbReference type="GO" id="GO:0022857">
    <property type="term" value="F:transmembrane transporter activity"/>
    <property type="evidence" value="ECO:0007669"/>
    <property type="project" value="InterPro"/>
</dbReference>
<keyword evidence="9" id="KW-1185">Reference proteome</keyword>
<feature type="compositionally biased region" description="Basic and acidic residues" evidence="5">
    <location>
        <begin position="177"/>
        <end position="187"/>
    </location>
</feature>
<feature type="transmembrane region" description="Helical" evidence="6">
    <location>
        <begin position="423"/>
        <end position="442"/>
    </location>
</feature>